<reference evidence="1" key="1">
    <citation type="journal article" date="2015" name="Int. J. Syst. Evol. Microbiol.">
        <title>Rhizobium oryzicola sp. nov., potential plant-growth-promoting endophytic bacteria isolated from rice roots.</title>
        <authorList>
            <person name="Zhang X.X."/>
            <person name="Gao J.S."/>
            <person name="Cao Y.H."/>
            <person name="Sheirdil R.A."/>
            <person name="Wang X.C."/>
            <person name="Zhang L."/>
        </authorList>
    </citation>
    <scope>NUCLEOTIDE SEQUENCE</scope>
    <source>
        <strain evidence="1">05753</strain>
    </source>
</reference>
<reference evidence="1" key="2">
    <citation type="submission" date="2023-07" db="EMBL/GenBank/DDBJ databases">
        <authorList>
            <person name="Sun H."/>
        </authorList>
    </citation>
    <scope>NUCLEOTIDE SEQUENCE</scope>
    <source>
        <strain evidence="1">05753</strain>
    </source>
</reference>
<dbReference type="RefSeq" id="WP_302076561.1">
    <property type="nucleotide sequence ID" value="NZ_JAUKWQ010000002.1"/>
</dbReference>
<evidence type="ECO:0000313" key="1">
    <source>
        <dbReference type="EMBL" id="MDO1582423.1"/>
    </source>
</evidence>
<gene>
    <name evidence="1" type="ORF">Q2T52_09955</name>
</gene>
<name>A0ABT8SWL3_9HYPH</name>
<organism evidence="1 2">
    <name type="scientific">Rhizobium oryzicola</name>
    <dbReference type="NCBI Taxonomy" id="1232668"/>
    <lineage>
        <taxon>Bacteria</taxon>
        <taxon>Pseudomonadati</taxon>
        <taxon>Pseudomonadota</taxon>
        <taxon>Alphaproteobacteria</taxon>
        <taxon>Hyphomicrobiales</taxon>
        <taxon>Rhizobiaceae</taxon>
        <taxon>Rhizobium/Agrobacterium group</taxon>
        <taxon>Rhizobium</taxon>
    </lineage>
</organism>
<protein>
    <recommendedName>
        <fullName evidence="3">Discoidin domain-containing protein</fullName>
    </recommendedName>
</protein>
<sequence>MTSTAVTQHDVASLGRIRRLSARASGTAGGAGDNTLVTGATIDRMSGGSFAGSAVFALVGETTLAAAATLSLAYTIKHSPDGSAWATYATGANAVISTGATGGSTNLIEQEIPVDLNSAYRFVRLEFIPDLSAANTDTFDLRAVAFLSGYDRLPQ</sequence>
<keyword evidence="2" id="KW-1185">Reference proteome</keyword>
<proteinExistence type="predicted"/>
<accession>A0ABT8SWL3</accession>
<evidence type="ECO:0000313" key="2">
    <source>
        <dbReference type="Proteomes" id="UP001169006"/>
    </source>
</evidence>
<dbReference type="EMBL" id="JAUKWQ010000002">
    <property type="protein sequence ID" value="MDO1582423.1"/>
    <property type="molecule type" value="Genomic_DNA"/>
</dbReference>
<evidence type="ECO:0008006" key="3">
    <source>
        <dbReference type="Google" id="ProtNLM"/>
    </source>
</evidence>
<comment type="caution">
    <text evidence="1">The sequence shown here is derived from an EMBL/GenBank/DDBJ whole genome shotgun (WGS) entry which is preliminary data.</text>
</comment>
<dbReference type="Proteomes" id="UP001169006">
    <property type="component" value="Unassembled WGS sequence"/>
</dbReference>